<name>A0ABT5X2P9_9ENTE</name>
<keyword evidence="2" id="KW-1185">Reference proteome</keyword>
<dbReference type="EMBL" id="JAPDSH010000006">
    <property type="protein sequence ID" value="MDF0480255.1"/>
    <property type="molecule type" value="Genomic_DNA"/>
</dbReference>
<dbReference type="Proteomes" id="UP001147148">
    <property type="component" value="Unassembled WGS sequence"/>
</dbReference>
<accession>A0ABT5X2P9</accession>
<sequence length="362" mass="42308">MSSLSSIILDLTTDYSELMVSNEIRESIVQNLYKKDPAFGVNGIHYEGAKLNNGELELVKSALNCVLDRFKRLGDKDRINSSLCFVFKDDVSSFAYTDYYRIDEIEYDLIVIYTGLIKNTMSLSKKIFENDAVEEWKPDPQKAVSLFSLMFIIFHETAHRMNGHQGMFRENLSDDGFKKMIEWDADSFAATQLTFECLDSLFFDSRLDEETFKNLFFSFAISFMKTNNKKSIDKEIESVEYHTSLHRFVNCVEVCKEVMIQRCEYNELCESLLGGSNVKFDRNDRKKIEEKVECLIKKYTNYVSEKLQSVDFFKNYFCISNLEEQMLAAYKDHKEAIAKYDQFHDLLKEYSRFDIAKKSVVD</sequence>
<reference evidence="1" key="1">
    <citation type="submission" date="2022-10" db="EMBL/GenBank/DDBJ databases">
        <title>Vagococcus sp. isolated from poultry meat.</title>
        <authorList>
            <person name="Johansson P."/>
            <person name="Bjorkroth J."/>
        </authorList>
    </citation>
    <scope>NUCLEOTIDE SEQUENCE</scope>
    <source>
        <strain evidence="1">PNs007</strain>
    </source>
</reference>
<proteinExistence type="predicted"/>
<dbReference type="RefSeq" id="WP_275471841.1">
    <property type="nucleotide sequence ID" value="NZ_JAPDSH010000006.1"/>
</dbReference>
<gene>
    <name evidence="1" type="ORF">OL233_08160</name>
</gene>
<evidence type="ECO:0000313" key="1">
    <source>
        <dbReference type="EMBL" id="MDF0480255.1"/>
    </source>
</evidence>
<comment type="caution">
    <text evidence="1">The sequence shown here is derived from an EMBL/GenBank/DDBJ whole genome shotgun (WGS) entry which is preliminary data.</text>
</comment>
<protein>
    <submittedName>
        <fullName evidence="1">Uncharacterized protein</fullName>
    </submittedName>
</protein>
<organism evidence="1 2">
    <name type="scientific">Vagococcus proximus</name>
    <dbReference type="NCBI Taxonomy" id="2991417"/>
    <lineage>
        <taxon>Bacteria</taxon>
        <taxon>Bacillati</taxon>
        <taxon>Bacillota</taxon>
        <taxon>Bacilli</taxon>
        <taxon>Lactobacillales</taxon>
        <taxon>Enterococcaceae</taxon>
        <taxon>Vagococcus</taxon>
    </lineage>
</organism>
<evidence type="ECO:0000313" key="2">
    <source>
        <dbReference type="Proteomes" id="UP001147148"/>
    </source>
</evidence>